<dbReference type="Gene3D" id="3.90.320.10">
    <property type="match status" value="1"/>
</dbReference>
<sequence length="355" mass="41908">MTTDKRKLAAQLLSNGGNIPSPFSQTIADDFNDMLYEFHKHPQPYDDLMDAELHEQYARVLREQSKYGYFNWKTAPDGTPRPVFSPSSASKTERELYEKARKSARDPQTPTPNQRDWTGLGSQVGDYIQREVLLIERHFERLTGNKPKFRFERTERNEPAFEHFKKKMHEVSYGEEKFAIHGLPDGILIYTADDGQEYRVGLEVKSFQKSYVDFKKVVEPKKEHVEQSICYSEMYGLDYYIVIYHLTYGVKWDKEINRNKVFGIEIRDEDRARVFEKFERVTRAVRLSEAPSIDLFEWAFYEYKRSTAKNLTDGELADLYDLKSRMMRTRLPDWKKQRIIEALAFIERVREGEAV</sequence>
<comment type="caution">
    <text evidence="2">The sequence shown here is derived from an EMBL/GenBank/DDBJ whole genome shotgun (WGS) entry which is preliminary data.</text>
</comment>
<evidence type="ECO:0000313" key="2">
    <source>
        <dbReference type="EMBL" id="MDR4250753.1"/>
    </source>
</evidence>
<reference evidence="2" key="1">
    <citation type="submission" date="2019-07" db="EMBL/GenBank/DDBJ databases">
        <title>Phylogenomic Reclassification of ATCC Bacillus Strains and Various Taxa within the Genus Bacillus.</title>
        <authorList>
            <person name="Riojas M.A."/>
            <person name="Frank A.M."/>
            <person name="Fenn S.L."/>
            <person name="King S."/>
            <person name="Brower S."/>
            <person name="Hazbon M.H."/>
        </authorList>
    </citation>
    <scope>NUCLEOTIDE SEQUENCE</scope>
    <source>
        <strain evidence="2">ATCC 27142</strain>
    </source>
</reference>
<dbReference type="Proteomes" id="UP001182042">
    <property type="component" value="Unassembled WGS sequence"/>
</dbReference>
<feature type="compositionally biased region" description="Basic and acidic residues" evidence="1">
    <location>
        <begin position="91"/>
        <end position="105"/>
    </location>
</feature>
<dbReference type="RefSeq" id="WP_309415870.1">
    <property type="nucleotide sequence ID" value="NZ_CP187659.1"/>
</dbReference>
<evidence type="ECO:0000313" key="3">
    <source>
        <dbReference type="Proteomes" id="UP001182042"/>
    </source>
</evidence>
<name>A0AAE3WMJ9_BACPU</name>
<evidence type="ECO:0000256" key="1">
    <source>
        <dbReference type="SAM" id="MobiDB-lite"/>
    </source>
</evidence>
<feature type="region of interest" description="Disordered" evidence="1">
    <location>
        <begin position="78"/>
        <end position="120"/>
    </location>
</feature>
<accession>A0AAE3WMJ9</accession>
<proteinExistence type="predicted"/>
<protein>
    <submittedName>
        <fullName evidence="2">Uncharacterized protein</fullName>
    </submittedName>
</protein>
<feature type="compositionally biased region" description="Polar residues" evidence="1">
    <location>
        <begin position="106"/>
        <end position="116"/>
    </location>
</feature>
<dbReference type="InterPro" id="IPR011604">
    <property type="entry name" value="PDDEXK-like_dom_sf"/>
</dbReference>
<organism evidence="2 3">
    <name type="scientific">Bacillus pumilus</name>
    <name type="common">Bacillus mesentericus</name>
    <dbReference type="NCBI Taxonomy" id="1408"/>
    <lineage>
        <taxon>Bacteria</taxon>
        <taxon>Bacillati</taxon>
        <taxon>Bacillota</taxon>
        <taxon>Bacilli</taxon>
        <taxon>Bacillales</taxon>
        <taxon>Bacillaceae</taxon>
        <taxon>Bacillus</taxon>
    </lineage>
</organism>
<dbReference type="AlphaFoldDB" id="A0AAE3WMJ9"/>
<dbReference type="EMBL" id="VKQA01000002">
    <property type="protein sequence ID" value="MDR4250753.1"/>
    <property type="molecule type" value="Genomic_DNA"/>
</dbReference>
<gene>
    <name evidence="2" type="ORF">FO508_10410</name>
</gene>